<evidence type="ECO:0000256" key="7">
    <source>
        <dbReference type="ARBA" id="ARBA00023053"/>
    </source>
</evidence>
<dbReference type="GeneID" id="107222375"/>
<keyword evidence="9 13" id="KW-0472">Membrane</keyword>
<evidence type="ECO:0000256" key="12">
    <source>
        <dbReference type="RuleBase" id="RU000679"/>
    </source>
</evidence>
<gene>
    <name evidence="15" type="primary">LOC107222375</name>
</gene>
<dbReference type="PRINTS" id="PR01078">
    <property type="entry name" value="AMINACHANNEL"/>
</dbReference>
<keyword evidence="4 12" id="KW-0894">Sodium channel</keyword>
<accession>A0ABM3FM12</accession>
<comment type="subcellular location">
    <subcellularLocation>
        <location evidence="1">Membrane</location>
        <topology evidence="1">Multi-pass membrane protein</topology>
    </subcellularLocation>
</comment>
<dbReference type="PANTHER" id="PTHR11690:SF237">
    <property type="entry name" value="PICKPOCKET 16-RELATED"/>
    <property type="match status" value="1"/>
</dbReference>
<keyword evidence="3 12" id="KW-0813">Transport</keyword>
<evidence type="ECO:0000256" key="11">
    <source>
        <dbReference type="ARBA" id="ARBA00023303"/>
    </source>
</evidence>
<evidence type="ECO:0000256" key="13">
    <source>
        <dbReference type="SAM" id="Phobius"/>
    </source>
</evidence>
<evidence type="ECO:0000256" key="6">
    <source>
        <dbReference type="ARBA" id="ARBA00022989"/>
    </source>
</evidence>
<reference evidence="15" key="1">
    <citation type="submission" date="2025-08" db="UniProtKB">
        <authorList>
            <consortium name="RefSeq"/>
        </authorList>
    </citation>
    <scope>IDENTIFICATION</scope>
    <source>
        <tissue evidence="15">Thorax and Abdomen</tissue>
    </source>
</reference>
<feature type="transmembrane region" description="Helical" evidence="13">
    <location>
        <begin position="20"/>
        <end position="38"/>
    </location>
</feature>
<keyword evidence="8 12" id="KW-0406">Ion transport</keyword>
<evidence type="ECO:0000256" key="2">
    <source>
        <dbReference type="ARBA" id="ARBA00007193"/>
    </source>
</evidence>
<proteinExistence type="inferred from homology"/>
<evidence type="ECO:0000256" key="8">
    <source>
        <dbReference type="ARBA" id="ARBA00023065"/>
    </source>
</evidence>
<sequence>MVKIVPPGKTAYVIFERVERVHIGLVAVLTLASFASLLKPAVAWFHRRCSIPEPRNPEITIRRSENGIVNRRRVKRTRRDYNQCATQTGRPSEYLITCDTGDGGVGWCWYRLKGLPCTVTRSPDIAMVELQREKTPARRSSAWRRVLTKQAREFCLSTGLHGYKYIAQSQRSVYERGIWAVGVVVSLCCAIALMQIAWEYNAAHPTLTVIESTHHGIWNYRFPAVTICDLNRVSLRRAQDLVNSLHGPRLANESETVLLAEMRLLNKLLDPDISSQKVYTNLTRLQEIFDDNDLTIPDVMKLVTRNCSEITVRCKWKGNIISCDSIFESSLSRDGICCSFNYIGVPDREKSRRISKRVTACGYQTGLTVLLNMAPLDYHAALLGGYGLKVILHDPYDYPDRNAKNKLIRMDKEVFLSVTPEVTYSTDDVRSLPVSKRSCIFSDEGQDLTALMGNYSYNNCLAVCRMQTIFEKCGCIPYYQEYLRFASVDLSENDPDTNTSVRICNLTDVKCVYDFQDWYETSWPGTKVTNRHLPSIEVLDYESGPCKCIPDCSLFRYPLQSSAGILDRSNAYHDLEFYKGVDVKNHSLLHVFFSDLVSTQYRRDVYYNWHNLFASFGGLLGLFAGFSLMSAFELIYFFSIRLIADLWTGNKKGRI</sequence>
<keyword evidence="10 12" id="KW-0739">Sodium transport</keyword>
<feature type="transmembrane region" description="Helical" evidence="13">
    <location>
        <begin position="612"/>
        <end position="638"/>
    </location>
</feature>
<evidence type="ECO:0000256" key="4">
    <source>
        <dbReference type="ARBA" id="ARBA00022461"/>
    </source>
</evidence>
<keyword evidence="14" id="KW-1185">Reference proteome</keyword>
<evidence type="ECO:0000313" key="14">
    <source>
        <dbReference type="Proteomes" id="UP000829291"/>
    </source>
</evidence>
<evidence type="ECO:0000256" key="5">
    <source>
        <dbReference type="ARBA" id="ARBA00022692"/>
    </source>
</evidence>
<evidence type="ECO:0000256" key="9">
    <source>
        <dbReference type="ARBA" id="ARBA00023136"/>
    </source>
</evidence>
<organism evidence="14 15">
    <name type="scientific">Neodiprion lecontei</name>
    <name type="common">Redheaded pine sawfly</name>
    <dbReference type="NCBI Taxonomy" id="441921"/>
    <lineage>
        <taxon>Eukaryota</taxon>
        <taxon>Metazoa</taxon>
        <taxon>Ecdysozoa</taxon>
        <taxon>Arthropoda</taxon>
        <taxon>Hexapoda</taxon>
        <taxon>Insecta</taxon>
        <taxon>Pterygota</taxon>
        <taxon>Neoptera</taxon>
        <taxon>Endopterygota</taxon>
        <taxon>Hymenoptera</taxon>
        <taxon>Tenthredinoidea</taxon>
        <taxon>Diprionidae</taxon>
        <taxon>Diprioninae</taxon>
        <taxon>Neodiprion</taxon>
    </lineage>
</organism>
<evidence type="ECO:0000313" key="15">
    <source>
        <dbReference type="RefSeq" id="XP_046589038.1"/>
    </source>
</evidence>
<dbReference type="PANTHER" id="PTHR11690">
    <property type="entry name" value="AMILORIDE-SENSITIVE SODIUM CHANNEL-RELATED"/>
    <property type="match status" value="1"/>
</dbReference>
<dbReference type="Pfam" id="PF00858">
    <property type="entry name" value="ASC"/>
    <property type="match status" value="1"/>
</dbReference>
<comment type="similarity">
    <text evidence="2 12">Belongs to the amiloride-sensitive sodium channel (TC 1.A.6) family.</text>
</comment>
<keyword evidence="6 13" id="KW-1133">Transmembrane helix</keyword>
<keyword evidence="5 12" id="KW-0812">Transmembrane</keyword>
<name>A0ABM3FM12_NEOLC</name>
<evidence type="ECO:0000256" key="3">
    <source>
        <dbReference type="ARBA" id="ARBA00022448"/>
    </source>
</evidence>
<keyword evidence="11 12" id="KW-0407">Ion channel</keyword>
<evidence type="ECO:0000256" key="1">
    <source>
        <dbReference type="ARBA" id="ARBA00004141"/>
    </source>
</evidence>
<dbReference type="Gene3D" id="2.60.470.10">
    <property type="entry name" value="Acid-sensing ion channels like domains"/>
    <property type="match status" value="1"/>
</dbReference>
<evidence type="ECO:0000256" key="10">
    <source>
        <dbReference type="ARBA" id="ARBA00023201"/>
    </source>
</evidence>
<keyword evidence="7" id="KW-0915">Sodium</keyword>
<dbReference type="InterPro" id="IPR001873">
    <property type="entry name" value="ENaC"/>
</dbReference>
<dbReference type="RefSeq" id="XP_046589038.1">
    <property type="nucleotide sequence ID" value="XM_046733082.1"/>
</dbReference>
<protein>
    <submittedName>
        <fullName evidence="15">Sodium channel protein Nach-like isoform X1</fullName>
    </submittedName>
</protein>
<dbReference type="Gene3D" id="1.10.287.770">
    <property type="entry name" value="YojJ-like"/>
    <property type="match status" value="1"/>
</dbReference>
<dbReference type="Proteomes" id="UP000829291">
    <property type="component" value="Chromosome 2"/>
</dbReference>